<reference evidence="2" key="1">
    <citation type="journal article" date="2019" name="Int. J. Syst. Evol. Microbiol.">
        <title>The Global Catalogue of Microorganisms (GCM) 10K type strain sequencing project: providing services to taxonomists for standard genome sequencing and annotation.</title>
        <authorList>
            <consortium name="The Broad Institute Genomics Platform"/>
            <consortium name="The Broad Institute Genome Sequencing Center for Infectious Disease"/>
            <person name="Wu L."/>
            <person name="Ma J."/>
        </authorList>
    </citation>
    <scope>NUCLEOTIDE SEQUENCE [LARGE SCALE GENOMIC DNA]</scope>
    <source>
        <strain evidence="2">CGMCC 1.10832</strain>
    </source>
</reference>
<protein>
    <submittedName>
        <fullName evidence="1">Uncharacterized protein</fullName>
    </submittedName>
</protein>
<dbReference type="EMBL" id="BMEC01000001">
    <property type="protein sequence ID" value="GGC20330.1"/>
    <property type="molecule type" value="Genomic_DNA"/>
</dbReference>
<proteinExistence type="predicted"/>
<organism evidence="1 2">
    <name type="scientific">Marivirga lumbricoides</name>
    <dbReference type="NCBI Taxonomy" id="1046115"/>
    <lineage>
        <taxon>Bacteria</taxon>
        <taxon>Pseudomonadati</taxon>
        <taxon>Bacteroidota</taxon>
        <taxon>Cytophagia</taxon>
        <taxon>Cytophagales</taxon>
        <taxon>Marivirgaceae</taxon>
        <taxon>Marivirga</taxon>
    </lineage>
</organism>
<dbReference type="RefSeq" id="WP_188459921.1">
    <property type="nucleotide sequence ID" value="NZ_BAABHU010000001.1"/>
</dbReference>
<evidence type="ECO:0000313" key="1">
    <source>
        <dbReference type="EMBL" id="GGC20330.1"/>
    </source>
</evidence>
<keyword evidence="2" id="KW-1185">Reference proteome</keyword>
<evidence type="ECO:0000313" key="2">
    <source>
        <dbReference type="Proteomes" id="UP000636010"/>
    </source>
</evidence>
<gene>
    <name evidence="1" type="ORF">GCM10011506_01800</name>
</gene>
<dbReference type="Proteomes" id="UP000636010">
    <property type="component" value="Unassembled WGS sequence"/>
</dbReference>
<name>A0ABQ1L9D2_9BACT</name>
<accession>A0ABQ1L9D2</accession>
<sequence>MAFGFSPKHINNLKTEGLTERDAFFEIAGNRAIGFNMKDTPFGLTEFDYSYEQDIKYQDLIDGIIFYLPFYQFTCTRGLPNIVDIEFAKEYIKRTDIIRGNTEYSEKYSVTDEKQDWDEFNGFDCSNYEKMKEQMNKWINN</sequence>
<comment type="caution">
    <text evidence="1">The sequence shown here is derived from an EMBL/GenBank/DDBJ whole genome shotgun (WGS) entry which is preliminary data.</text>
</comment>